<dbReference type="InParanoid" id="K5VSB2"/>
<dbReference type="AlphaFoldDB" id="K5VSB2"/>
<reference evidence="2 3" key="1">
    <citation type="journal article" date="2012" name="BMC Genomics">
        <title>Comparative genomics of the white-rot fungi, Phanerochaete carnosa and P. chrysosporium, to elucidate the genetic basis of the distinct wood types they colonize.</title>
        <authorList>
            <person name="Suzuki H."/>
            <person name="MacDonald J."/>
            <person name="Syed K."/>
            <person name="Salamov A."/>
            <person name="Hori C."/>
            <person name="Aerts A."/>
            <person name="Henrissat B."/>
            <person name="Wiebenga A."/>
            <person name="vanKuyk P.A."/>
            <person name="Barry K."/>
            <person name="Lindquist E."/>
            <person name="LaButti K."/>
            <person name="Lapidus A."/>
            <person name="Lucas S."/>
            <person name="Coutinho P."/>
            <person name="Gong Y."/>
            <person name="Samejima M."/>
            <person name="Mahadevan R."/>
            <person name="Abou-Zaid M."/>
            <person name="de Vries R.P."/>
            <person name="Igarashi K."/>
            <person name="Yadav J.S."/>
            <person name="Grigoriev I.V."/>
            <person name="Master E.R."/>
        </authorList>
    </citation>
    <scope>NUCLEOTIDE SEQUENCE [LARGE SCALE GENOMIC DNA]</scope>
    <source>
        <strain evidence="2 3">HHB-10118-sp</strain>
    </source>
</reference>
<protein>
    <submittedName>
        <fullName evidence="2">Uncharacterized protein</fullName>
    </submittedName>
</protein>
<evidence type="ECO:0000313" key="2">
    <source>
        <dbReference type="EMBL" id="EKM49454.1"/>
    </source>
</evidence>
<keyword evidence="3" id="KW-1185">Reference proteome</keyword>
<gene>
    <name evidence="2" type="ORF">PHACADRAFT_33495</name>
</gene>
<organism evidence="2 3">
    <name type="scientific">Phanerochaete carnosa (strain HHB-10118-sp)</name>
    <name type="common">White-rot fungus</name>
    <name type="synonym">Peniophora carnosa</name>
    <dbReference type="NCBI Taxonomy" id="650164"/>
    <lineage>
        <taxon>Eukaryota</taxon>
        <taxon>Fungi</taxon>
        <taxon>Dikarya</taxon>
        <taxon>Basidiomycota</taxon>
        <taxon>Agaricomycotina</taxon>
        <taxon>Agaricomycetes</taxon>
        <taxon>Polyporales</taxon>
        <taxon>Phanerochaetaceae</taxon>
        <taxon>Phanerochaete</taxon>
    </lineage>
</organism>
<evidence type="ECO:0000313" key="3">
    <source>
        <dbReference type="Proteomes" id="UP000008370"/>
    </source>
</evidence>
<dbReference type="Proteomes" id="UP000008370">
    <property type="component" value="Unassembled WGS sequence"/>
</dbReference>
<dbReference type="HOGENOM" id="CLU_1283661_0_0_1"/>
<dbReference type="EMBL" id="JH930481">
    <property type="protein sequence ID" value="EKM49454.1"/>
    <property type="molecule type" value="Genomic_DNA"/>
</dbReference>
<accession>K5VSB2</accession>
<feature type="compositionally biased region" description="Low complexity" evidence="1">
    <location>
        <begin position="101"/>
        <end position="114"/>
    </location>
</feature>
<feature type="region of interest" description="Disordered" evidence="1">
    <location>
        <begin position="59"/>
        <end position="118"/>
    </location>
</feature>
<dbReference type="KEGG" id="pco:PHACADRAFT_33495"/>
<name>K5VSB2_PHACS</name>
<proteinExistence type="predicted"/>
<sequence>MPMLSSLATISVNKDGKDGNAATPLSSASLFTYGHISSRPRDNRFMARRMEAIVARLAAATSSSRGNRAMADARPAVRENAAAKGDSAGGANKAEGSDRLSTTSTSMSSPTSTSSEDELWREVEYLSLEHDLASPRASPSVSAKKVHWNASVSSSTPAPLSTARTPSISADLFAGPSSANAAASGATTQYSHRRAEPRFVWVVLRGNKLGVYHCQ</sequence>
<evidence type="ECO:0000256" key="1">
    <source>
        <dbReference type="SAM" id="MobiDB-lite"/>
    </source>
</evidence>
<dbReference type="RefSeq" id="XP_007401987.1">
    <property type="nucleotide sequence ID" value="XM_007401925.1"/>
</dbReference>
<dbReference type="GeneID" id="18919804"/>